<dbReference type="Proteomes" id="UP001203852">
    <property type="component" value="Unassembled WGS sequence"/>
</dbReference>
<dbReference type="EMBL" id="MU404353">
    <property type="protein sequence ID" value="KAI1614206.1"/>
    <property type="molecule type" value="Genomic_DNA"/>
</dbReference>
<gene>
    <name evidence="1" type="ORF">EDD36DRAFT_219748</name>
</gene>
<comment type="caution">
    <text evidence="1">The sequence shown here is derived from an EMBL/GenBank/DDBJ whole genome shotgun (WGS) entry which is preliminary data.</text>
</comment>
<proteinExistence type="predicted"/>
<accession>A0AAN6DXV4</accession>
<reference evidence="1" key="1">
    <citation type="journal article" date="2022" name="bioRxiv">
        <title>Deciphering the potential niche of two novel black yeast fungi from a biological soil crust based on their genomes, phenotypes, and melanin regulation.</title>
        <authorList>
            <consortium name="DOE Joint Genome Institute"/>
            <person name="Carr E.C."/>
            <person name="Barton Q."/>
            <person name="Grambo S."/>
            <person name="Sullivan M."/>
            <person name="Renfro C.M."/>
            <person name="Kuo A."/>
            <person name="Pangilinan J."/>
            <person name="Lipzen A."/>
            <person name="Keymanesh K."/>
            <person name="Savage E."/>
            <person name="Barry K."/>
            <person name="Grigoriev I.V."/>
            <person name="Riekhof W.R."/>
            <person name="Harris S.S."/>
        </authorList>
    </citation>
    <scope>NUCLEOTIDE SEQUENCE</scope>
    <source>
        <strain evidence="1">JF 03-4F</strain>
    </source>
</reference>
<sequence>MKILESVRTSFPPSHIISLSLPFFRNSSSLVPQTTHTPGLSVLDNPQRHFNTAALPTTSSSSTPLTLQQSYNRHPPRHHFLHLSTLISIQLSDTMPAIKKVAMASPTKVNAIKATLERAQRSRKELAQRIETKPKPVVAVPAKGKIIKKNPPLSSLFHKPTRPSLFAPHANSNGIDVYSNASTYNVDKGYDLVRPSANTKSYKMTEKHSLRSSGSKGYASVTITRTARMPALLIAPRAEEKSCLKKPELLAEWMAEQALKENVIPKEAL</sequence>
<organism evidence="1 2">
    <name type="scientific">Exophiala viscosa</name>
    <dbReference type="NCBI Taxonomy" id="2486360"/>
    <lineage>
        <taxon>Eukaryota</taxon>
        <taxon>Fungi</taxon>
        <taxon>Dikarya</taxon>
        <taxon>Ascomycota</taxon>
        <taxon>Pezizomycotina</taxon>
        <taxon>Eurotiomycetes</taxon>
        <taxon>Chaetothyriomycetidae</taxon>
        <taxon>Chaetothyriales</taxon>
        <taxon>Herpotrichiellaceae</taxon>
        <taxon>Exophiala</taxon>
    </lineage>
</organism>
<name>A0AAN6DXV4_9EURO</name>
<keyword evidence="2" id="KW-1185">Reference proteome</keyword>
<protein>
    <submittedName>
        <fullName evidence="1">Uncharacterized protein</fullName>
    </submittedName>
</protein>
<evidence type="ECO:0000313" key="2">
    <source>
        <dbReference type="Proteomes" id="UP001203852"/>
    </source>
</evidence>
<evidence type="ECO:0000313" key="1">
    <source>
        <dbReference type="EMBL" id="KAI1614206.1"/>
    </source>
</evidence>
<dbReference type="AlphaFoldDB" id="A0AAN6DXV4"/>